<protein>
    <submittedName>
        <fullName evidence="1">Uncharacterized protein</fullName>
    </submittedName>
</protein>
<proteinExistence type="predicted"/>
<reference evidence="1" key="2">
    <citation type="journal article" date="2015" name="Fish Shellfish Immunol.">
        <title>Early steps in the European eel (Anguilla anguilla)-Vibrio vulnificus interaction in the gills: Role of the RtxA13 toxin.</title>
        <authorList>
            <person name="Callol A."/>
            <person name="Pajuelo D."/>
            <person name="Ebbesson L."/>
            <person name="Teles M."/>
            <person name="MacKenzie S."/>
            <person name="Amaro C."/>
        </authorList>
    </citation>
    <scope>NUCLEOTIDE SEQUENCE</scope>
</reference>
<organism evidence="1">
    <name type="scientific">Anguilla anguilla</name>
    <name type="common">European freshwater eel</name>
    <name type="synonym">Muraena anguilla</name>
    <dbReference type="NCBI Taxonomy" id="7936"/>
    <lineage>
        <taxon>Eukaryota</taxon>
        <taxon>Metazoa</taxon>
        <taxon>Chordata</taxon>
        <taxon>Craniata</taxon>
        <taxon>Vertebrata</taxon>
        <taxon>Euteleostomi</taxon>
        <taxon>Actinopterygii</taxon>
        <taxon>Neopterygii</taxon>
        <taxon>Teleostei</taxon>
        <taxon>Anguilliformes</taxon>
        <taxon>Anguillidae</taxon>
        <taxon>Anguilla</taxon>
    </lineage>
</organism>
<evidence type="ECO:0000313" key="1">
    <source>
        <dbReference type="EMBL" id="JAI00544.1"/>
    </source>
</evidence>
<accession>A0A0E9XFT4</accession>
<dbReference type="AlphaFoldDB" id="A0A0E9XFT4"/>
<name>A0A0E9XFT4_ANGAN</name>
<dbReference type="EMBL" id="GBXM01008034">
    <property type="protein sequence ID" value="JAI00544.1"/>
    <property type="molecule type" value="Transcribed_RNA"/>
</dbReference>
<reference evidence="1" key="1">
    <citation type="submission" date="2014-11" db="EMBL/GenBank/DDBJ databases">
        <authorList>
            <person name="Amaro Gonzalez C."/>
        </authorList>
    </citation>
    <scope>NUCLEOTIDE SEQUENCE</scope>
</reference>
<sequence length="46" mass="5493">MVSWRGSLLHYETLVCSHPKEFKVLHQTLNTTLLHITWVILHSYIF</sequence>